<organism evidence="2 3">
    <name type="scientific">Puccinia sorghi</name>
    <dbReference type="NCBI Taxonomy" id="27349"/>
    <lineage>
        <taxon>Eukaryota</taxon>
        <taxon>Fungi</taxon>
        <taxon>Dikarya</taxon>
        <taxon>Basidiomycota</taxon>
        <taxon>Pucciniomycotina</taxon>
        <taxon>Pucciniomycetes</taxon>
        <taxon>Pucciniales</taxon>
        <taxon>Pucciniaceae</taxon>
        <taxon>Puccinia</taxon>
    </lineage>
</organism>
<evidence type="ECO:0000256" key="1">
    <source>
        <dbReference type="SAM" id="Phobius"/>
    </source>
</evidence>
<dbReference type="VEuPathDB" id="FungiDB:VP01_800g2"/>
<dbReference type="Proteomes" id="UP000037035">
    <property type="component" value="Unassembled WGS sequence"/>
</dbReference>
<evidence type="ECO:0000313" key="3">
    <source>
        <dbReference type="Proteomes" id="UP000037035"/>
    </source>
</evidence>
<feature type="transmembrane region" description="Helical" evidence="1">
    <location>
        <begin position="64"/>
        <end position="83"/>
    </location>
</feature>
<comment type="caution">
    <text evidence="2">The sequence shown here is derived from an EMBL/GenBank/DDBJ whole genome shotgun (WGS) entry which is preliminary data.</text>
</comment>
<keyword evidence="1" id="KW-1133">Transmembrane helix</keyword>
<feature type="transmembrane region" description="Helical" evidence="1">
    <location>
        <begin position="89"/>
        <end position="111"/>
    </location>
</feature>
<name>A0A0L6UAG4_9BASI</name>
<proteinExistence type="predicted"/>
<feature type="transmembrane region" description="Helical" evidence="1">
    <location>
        <begin position="169"/>
        <end position="193"/>
    </location>
</feature>
<evidence type="ECO:0000313" key="2">
    <source>
        <dbReference type="EMBL" id="KNZ45548.1"/>
    </source>
</evidence>
<keyword evidence="1" id="KW-0472">Membrane</keyword>
<sequence length="347" mass="41241">MQNTPKKKKKSEKGFSGKKKIIQLFPSFFIYPASRFPFSESLRMSYRYGCCVNGGKRKSSKNHLYIYILVALHYTQNLFTTAFPHSLPFYIYFLSLFLIIHILIFLFFGFVWMERWKINAWLCVCMLVMKSLTYFANLSSLRRRYRDYTQWSHILFNNINSAHALIPFFFFYLICTNLIFSLSFFSFNFSSLILCHNKIHQKKFRFQSSSTLLFIRISLKILFLSSFFFLLSAIKCSRLRQYVSYNISHSFLKFKITIGGIKYTKYKMRNQSIIKRSISSLGIIIGKWNLYNFYITKQVEISFCLMGGEMISFIEKILADHQFITASMELSKYKNSLKTKIRIRKLK</sequence>
<reference evidence="2 3" key="1">
    <citation type="submission" date="2015-08" db="EMBL/GenBank/DDBJ databases">
        <title>Next Generation Sequencing and Analysis of the Genome of Puccinia sorghi L Schw, the Causal Agent of Maize Common Rust.</title>
        <authorList>
            <person name="Rochi L."/>
            <person name="Burguener G."/>
            <person name="Darino M."/>
            <person name="Turjanski A."/>
            <person name="Kreff E."/>
            <person name="Dieguez M.J."/>
            <person name="Sacco F."/>
        </authorList>
    </citation>
    <scope>NUCLEOTIDE SEQUENCE [LARGE SCALE GENOMIC DNA]</scope>
    <source>
        <strain evidence="2 3">RO10H11247</strain>
    </source>
</reference>
<dbReference type="EMBL" id="LAVV01013506">
    <property type="protein sequence ID" value="KNZ45548.1"/>
    <property type="molecule type" value="Genomic_DNA"/>
</dbReference>
<keyword evidence="3" id="KW-1185">Reference proteome</keyword>
<accession>A0A0L6UAG4</accession>
<feature type="transmembrane region" description="Helical" evidence="1">
    <location>
        <begin position="118"/>
        <end position="136"/>
    </location>
</feature>
<gene>
    <name evidence="2" type="ORF">VP01_800g2</name>
</gene>
<feature type="transmembrane region" description="Helical" evidence="1">
    <location>
        <begin position="213"/>
        <end position="234"/>
    </location>
</feature>
<protein>
    <submittedName>
        <fullName evidence="2">Uncharacterized protein</fullName>
    </submittedName>
</protein>
<dbReference type="AlphaFoldDB" id="A0A0L6UAG4"/>
<keyword evidence="1" id="KW-0812">Transmembrane</keyword>